<organism evidence="7 8">
    <name type="scientific">Haloechinothrix salitolerans</name>
    <dbReference type="NCBI Taxonomy" id="926830"/>
    <lineage>
        <taxon>Bacteria</taxon>
        <taxon>Bacillati</taxon>
        <taxon>Actinomycetota</taxon>
        <taxon>Actinomycetes</taxon>
        <taxon>Pseudonocardiales</taxon>
        <taxon>Pseudonocardiaceae</taxon>
        <taxon>Haloechinothrix</taxon>
    </lineage>
</organism>
<keyword evidence="2" id="KW-0479">Metal-binding</keyword>
<keyword evidence="4 5" id="KW-0119">Carbohydrate metabolism</keyword>
<dbReference type="RefSeq" id="WP_345398159.1">
    <property type="nucleotide sequence ID" value="NZ_BAABLA010000028.1"/>
</dbReference>
<evidence type="ECO:0000259" key="6">
    <source>
        <dbReference type="Pfam" id="PF01979"/>
    </source>
</evidence>
<dbReference type="InterPro" id="IPR032466">
    <property type="entry name" value="Metal_Hydrolase"/>
</dbReference>
<dbReference type="Gene3D" id="2.30.40.10">
    <property type="entry name" value="Urease, subunit C, domain 1"/>
    <property type="match status" value="1"/>
</dbReference>
<protein>
    <submittedName>
        <fullName evidence="7">N-acetylglucosamine-6-phosphate deacetylase</fullName>
        <ecNumber evidence="7">3.5.1.25</ecNumber>
    </submittedName>
</protein>
<dbReference type="NCBIfam" id="TIGR00221">
    <property type="entry name" value="nagA"/>
    <property type="match status" value="1"/>
</dbReference>
<evidence type="ECO:0000256" key="3">
    <source>
        <dbReference type="ARBA" id="ARBA00022801"/>
    </source>
</evidence>
<dbReference type="EMBL" id="JBHSXX010000001">
    <property type="protein sequence ID" value="MFC6868250.1"/>
    <property type="molecule type" value="Genomic_DNA"/>
</dbReference>
<evidence type="ECO:0000256" key="1">
    <source>
        <dbReference type="ARBA" id="ARBA00010716"/>
    </source>
</evidence>
<dbReference type="GO" id="GO:0008448">
    <property type="term" value="F:N-acetylglucosamine-6-phosphate deacetylase activity"/>
    <property type="evidence" value="ECO:0007669"/>
    <property type="project" value="UniProtKB-EC"/>
</dbReference>
<evidence type="ECO:0000256" key="4">
    <source>
        <dbReference type="ARBA" id="ARBA00023277"/>
    </source>
</evidence>
<gene>
    <name evidence="7" type="primary">nagA</name>
    <name evidence="7" type="ORF">ACFQGD_13985</name>
</gene>
<reference evidence="8" key="1">
    <citation type="journal article" date="2019" name="Int. J. Syst. Evol. Microbiol.">
        <title>The Global Catalogue of Microorganisms (GCM) 10K type strain sequencing project: providing services to taxonomists for standard genome sequencing and annotation.</title>
        <authorList>
            <consortium name="The Broad Institute Genomics Platform"/>
            <consortium name="The Broad Institute Genome Sequencing Center for Infectious Disease"/>
            <person name="Wu L."/>
            <person name="Ma J."/>
        </authorList>
    </citation>
    <scope>NUCLEOTIDE SEQUENCE [LARGE SCALE GENOMIC DNA]</scope>
    <source>
        <strain evidence="8">KCTC 32255</strain>
    </source>
</reference>
<dbReference type="EC" id="3.5.1.25" evidence="7"/>
<name>A0ABW2C0X4_9PSEU</name>
<dbReference type="SUPFAM" id="SSF51556">
    <property type="entry name" value="Metallo-dependent hydrolases"/>
    <property type="match status" value="1"/>
</dbReference>
<dbReference type="PANTHER" id="PTHR11113">
    <property type="entry name" value="N-ACETYLGLUCOSAMINE-6-PHOSPHATE DEACETYLASE"/>
    <property type="match status" value="1"/>
</dbReference>
<keyword evidence="3 5" id="KW-0378">Hydrolase</keyword>
<accession>A0ABW2C0X4</accession>
<proteinExistence type="inferred from homology"/>
<dbReference type="Proteomes" id="UP001596337">
    <property type="component" value="Unassembled WGS sequence"/>
</dbReference>
<dbReference type="CDD" id="cd00854">
    <property type="entry name" value="NagA"/>
    <property type="match status" value="1"/>
</dbReference>
<dbReference type="InterPro" id="IPR011059">
    <property type="entry name" value="Metal-dep_hydrolase_composite"/>
</dbReference>
<keyword evidence="8" id="KW-1185">Reference proteome</keyword>
<evidence type="ECO:0000256" key="2">
    <source>
        <dbReference type="ARBA" id="ARBA00022723"/>
    </source>
</evidence>
<dbReference type="PANTHER" id="PTHR11113:SF14">
    <property type="entry name" value="N-ACETYLGLUCOSAMINE-6-PHOSPHATE DEACETYLASE"/>
    <property type="match status" value="1"/>
</dbReference>
<evidence type="ECO:0000313" key="8">
    <source>
        <dbReference type="Proteomes" id="UP001596337"/>
    </source>
</evidence>
<dbReference type="Pfam" id="PF01979">
    <property type="entry name" value="Amidohydro_1"/>
    <property type="match status" value="1"/>
</dbReference>
<evidence type="ECO:0000256" key="5">
    <source>
        <dbReference type="PIRNR" id="PIRNR038994"/>
    </source>
</evidence>
<comment type="similarity">
    <text evidence="1 5">Belongs to the metallo-dependent hydrolases superfamily. NagA family.</text>
</comment>
<dbReference type="Gene3D" id="3.20.20.140">
    <property type="entry name" value="Metal-dependent hydrolases"/>
    <property type="match status" value="1"/>
</dbReference>
<dbReference type="InterPro" id="IPR003764">
    <property type="entry name" value="GlcNAc_6-P_deAcase"/>
</dbReference>
<dbReference type="PIRSF" id="PIRSF038994">
    <property type="entry name" value="NagA"/>
    <property type="match status" value="1"/>
</dbReference>
<evidence type="ECO:0000313" key="7">
    <source>
        <dbReference type="EMBL" id="MFC6868250.1"/>
    </source>
</evidence>
<sequence>MALCITAPRVVTAGQVIEPGFVLVNDGLVEQVGTGSPPDADVVLPHGILTPGLIDLQLNGAFGVDLVDATPDQWVDVVRQLVRTGCTAFTPTFITAPVDALVAALTRYREVRPRLDALDRAARTLGVHVEGPFLSTKRRGAHREEYLCDPTPERVERLIDAGTGGTLAYVTLAPEREAAPKAITRLREKGVRVSLGHSDATEDVVRAAVDAGASLITHLFNAQRPFSHRDPGVVGAALTDERLTAGLIADLHHTDPTAVKLAFAAAGDRIALVTDSVAAMGMPAGSYVLGGDRLHVEPGGPPLREDGTIGGSALRLDEAVGNAVACGVDLAVAVDAATRVPADALGHTHLGRLTAGAAADLVWLSDDFRTLGTWVAGTLAYTDPDAPPTRRFPR</sequence>
<feature type="domain" description="Amidohydrolase-related" evidence="6">
    <location>
        <begin position="48"/>
        <end position="378"/>
    </location>
</feature>
<dbReference type="InterPro" id="IPR006680">
    <property type="entry name" value="Amidohydro-rel"/>
</dbReference>
<comment type="caution">
    <text evidence="7">The sequence shown here is derived from an EMBL/GenBank/DDBJ whole genome shotgun (WGS) entry which is preliminary data.</text>
</comment>
<dbReference type="SUPFAM" id="SSF51338">
    <property type="entry name" value="Composite domain of metallo-dependent hydrolases"/>
    <property type="match status" value="1"/>
</dbReference>